<accession>A0AAD3H9X3</accession>
<name>A0AAD3H9X3_9STRA</name>
<dbReference type="InterPro" id="IPR002893">
    <property type="entry name" value="Znf_MYND"/>
</dbReference>
<comment type="caution">
    <text evidence="6">The sequence shown here is derived from an EMBL/GenBank/DDBJ whole genome shotgun (WGS) entry which is preliminary data.</text>
</comment>
<dbReference type="EMBL" id="BLLK01000051">
    <property type="protein sequence ID" value="GFH56027.1"/>
    <property type="molecule type" value="Genomic_DNA"/>
</dbReference>
<feature type="domain" description="MYND-type" evidence="5">
    <location>
        <begin position="290"/>
        <end position="340"/>
    </location>
</feature>
<evidence type="ECO:0000259" key="5">
    <source>
        <dbReference type="PROSITE" id="PS50865"/>
    </source>
</evidence>
<evidence type="ECO:0000256" key="2">
    <source>
        <dbReference type="ARBA" id="ARBA00022771"/>
    </source>
</evidence>
<dbReference type="SUPFAM" id="SSF144232">
    <property type="entry name" value="HIT/MYND zinc finger-like"/>
    <property type="match status" value="1"/>
</dbReference>
<evidence type="ECO:0000313" key="7">
    <source>
        <dbReference type="Proteomes" id="UP001054902"/>
    </source>
</evidence>
<organism evidence="6 7">
    <name type="scientific">Chaetoceros tenuissimus</name>
    <dbReference type="NCBI Taxonomy" id="426638"/>
    <lineage>
        <taxon>Eukaryota</taxon>
        <taxon>Sar</taxon>
        <taxon>Stramenopiles</taxon>
        <taxon>Ochrophyta</taxon>
        <taxon>Bacillariophyta</taxon>
        <taxon>Coscinodiscophyceae</taxon>
        <taxon>Chaetocerotophycidae</taxon>
        <taxon>Chaetocerotales</taxon>
        <taxon>Chaetocerotaceae</taxon>
        <taxon>Chaetoceros</taxon>
    </lineage>
</organism>
<keyword evidence="3" id="KW-0862">Zinc</keyword>
<sequence>MGKKGKRSKQKDAKKEADKIIREYNKLMDEGWNNETECLFSKAANQYRQALRLLESKKELMVYTRDLHLSVCDILVRFEYQRRNYKAALDCYNYFITISRHLRIEAGDIALLHQLVMLRLNGQECQITDFIDYISQEEMTAMTAVGMIYTEAIFAFRTQKQFDSAIRLEMTCGSIKRNPFKTKLSLALTYLEQYRLDFHKRSQTRKTDFSTMNSLITSVQAEYPVEKFGFNTYYMVLSQWYYLTHTLVADKSAQEESITRAIKFVDQFLYSSILATEGGLYMPKMKQDCCYTCGQTATSTEVQYICSGCRVACYCSIDHQRNTWKKEAVRGMRIGHEILCPLYKAYRKYKLASEVALLTYSYTCLDRECVRFLEYGLGLKNKCFPYEYQSM</sequence>
<evidence type="ECO:0000256" key="1">
    <source>
        <dbReference type="ARBA" id="ARBA00022723"/>
    </source>
</evidence>
<dbReference type="GO" id="GO:0008270">
    <property type="term" value="F:zinc ion binding"/>
    <property type="evidence" value="ECO:0007669"/>
    <property type="project" value="UniProtKB-KW"/>
</dbReference>
<evidence type="ECO:0000256" key="3">
    <source>
        <dbReference type="ARBA" id="ARBA00022833"/>
    </source>
</evidence>
<dbReference type="PROSITE" id="PS50865">
    <property type="entry name" value="ZF_MYND_2"/>
    <property type="match status" value="1"/>
</dbReference>
<keyword evidence="1" id="KW-0479">Metal-binding</keyword>
<proteinExistence type="predicted"/>
<evidence type="ECO:0000256" key="4">
    <source>
        <dbReference type="PROSITE-ProRule" id="PRU00134"/>
    </source>
</evidence>
<reference evidence="6 7" key="1">
    <citation type="journal article" date="2021" name="Sci. Rep.">
        <title>The genome of the diatom Chaetoceros tenuissimus carries an ancient integrated fragment of an extant virus.</title>
        <authorList>
            <person name="Hongo Y."/>
            <person name="Kimura K."/>
            <person name="Takaki Y."/>
            <person name="Yoshida Y."/>
            <person name="Baba S."/>
            <person name="Kobayashi G."/>
            <person name="Nagasaki K."/>
            <person name="Hano T."/>
            <person name="Tomaru Y."/>
        </authorList>
    </citation>
    <scope>NUCLEOTIDE SEQUENCE [LARGE SCALE GENOMIC DNA]</scope>
    <source>
        <strain evidence="6 7">NIES-3715</strain>
    </source>
</reference>
<gene>
    <name evidence="6" type="ORF">CTEN210_12503</name>
</gene>
<keyword evidence="2 4" id="KW-0863">Zinc-finger</keyword>
<dbReference type="Gene3D" id="6.10.140.2220">
    <property type="match status" value="1"/>
</dbReference>
<keyword evidence="7" id="KW-1185">Reference proteome</keyword>
<dbReference type="AlphaFoldDB" id="A0AAD3H9X3"/>
<dbReference type="Proteomes" id="UP001054902">
    <property type="component" value="Unassembled WGS sequence"/>
</dbReference>
<evidence type="ECO:0000313" key="6">
    <source>
        <dbReference type="EMBL" id="GFH56027.1"/>
    </source>
</evidence>
<protein>
    <recommendedName>
        <fullName evidence="5">MYND-type domain-containing protein</fullName>
    </recommendedName>
</protein>